<dbReference type="Proteomes" id="UP000681720">
    <property type="component" value="Unassembled WGS sequence"/>
</dbReference>
<sequence length="34" mass="3509">MIAPVIVVDGQPLRGASSKTRAGSLNSATYFAMV</sequence>
<protein>
    <submittedName>
        <fullName evidence="1">Uncharacterized protein</fullName>
    </submittedName>
</protein>
<proteinExistence type="predicted"/>
<evidence type="ECO:0000313" key="1">
    <source>
        <dbReference type="EMBL" id="CAF4722312.1"/>
    </source>
</evidence>
<evidence type="ECO:0000313" key="2">
    <source>
        <dbReference type="Proteomes" id="UP000681720"/>
    </source>
</evidence>
<comment type="caution">
    <text evidence="1">The sequence shown here is derived from an EMBL/GenBank/DDBJ whole genome shotgun (WGS) entry which is preliminary data.</text>
</comment>
<name>A0A8S3ANF1_9BILA</name>
<dbReference type="AlphaFoldDB" id="A0A8S3ANF1"/>
<reference evidence="1" key="1">
    <citation type="submission" date="2021-02" db="EMBL/GenBank/DDBJ databases">
        <authorList>
            <person name="Nowell W R."/>
        </authorList>
    </citation>
    <scope>NUCLEOTIDE SEQUENCE</scope>
</reference>
<accession>A0A8S3ANF1</accession>
<organism evidence="1 2">
    <name type="scientific">Rotaria magnacalcarata</name>
    <dbReference type="NCBI Taxonomy" id="392030"/>
    <lineage>
        <taxon>Eukaryota</taxon>
        <taxon>Metazoa</taxon>
        <taxon>Spiralia</taxon>
        <taxon>Gnathifera</taxon>
        <taxon>Rotifera</taxon>
        <taxon>Eurotatoria</taxon>
        <taxon>Bdelloidea</taxon>
        <taxon>Philodinida</taxon>
        <taxon>Philodinidae</taxon>
        <taxon>Rotaria</taxon>
    </lineage>
</organism>
<feature type="non-terminal residue" evidence="1">
    <location>
        <position position="34"/>
    </location>
</feature>
<gene>
    <name evidence="1" type="ORF">GIL414_LOCUS43905</name>
</gene>
<dbReference type="EMBL" id="CAJOBJ010131249">
    <property type="protein sequence ID" value="CAF4722312.1"/>
    <property type="molecule type" value="Genomic_DNA"/>
</dbReference>